<reference evidence="1 2" key="1">
    <citation type="journal article" date="2020" name="BMC Genomics">
        <title>Intraspecific diversification of the crop wild relative Brassica cretica Lam. using demographic model selection.</title>
        <authorList>
            <person name="Kioukis A."/>
            <person name="Michalopoulou V.A."/>
            <person name="Briers L."/>
            <person name="Pirintsos S."/>
            <person name="Studholme D.J."/>
            <person name="Pavlidis P."/>
            <person name="Sarris P.F."/>
        </authorList>
    </citation>
    <scope>NUCLEOTIDE SEQUENCE [LARGE SCALE GENOMIC DNA]</scope>
    <source>
        <strain evidence="2">cv. PFS-1207/04</strain>
    </source>
</reference>
<gene>
    <name evidence="1" type="ORF">DY000_02007043</name>
</gene>
<protein>
    <submittedName>
        <fullName evidence="1">Uncharacterized protein</fullName>
    </submittedName>
</protein>
<proteinExistence type="predicted"/>
<evidence type="ECO:0000313" key="2">
    <source>
        <dbReference type="Proteomes" id="UP000266723"/>
    </source>
</evidence>
<keyword evidence="2" id="KW-1185">Reference proteome</keyword>
<sequence>MNNLRVQPPGLKQATSGFNLRFLQVTPGFDNSSLKVQEANIRVLSDNLRVPYSNPPGFK</sequence>
<accession>A0ABQ7CFU2</accession>
<organism evidence="1 2">
    <name type="scientific">Brassica cretica</name>
    <name type="common">Mustard</name>
    <dbReference type="NCBI Taxonomy" id="69181"/>
    <lineage>
        <taxon>Eukaryota</taxon>
        <taxon>Viridiplantae</taxon>
        <taxon>Streptophyta</taxon>
        <taxon>Embryophyta</taxon>
        <taxon>Tracheophyta</taxon>
        <taxon>Spermatophyta</taxon>
        <taxon>Magnoliopsida</taxon>
        <taxon>eudicotyledons</taxon>
        <taxon>Gunneridae</taxon>
        <taxon>Pentapetalae</taxon>
        <taxon>rosids</taxon>
        <taxon>malvids</taxon>
        <taxon>Brassicales</taxon>
        <taxon>Brassicaceae</taxon>
        <taxon>Brassiceae</taxon>
        <taxon>Brassica</taxon>
    </lineage>
</organism>
<comment type="caution">
    <text evidence="1">The sequence shown here is derived from an EMBL/GenBank/DDBJ whole genome shotgun (WGS) entry which is preliminary data.</text>
</comment>
<dbReference type="Proteomes" id="UP000266723">
    <property type="component" value="Unassembled WGS sequence"/>
</dbReference>
<evidence type="ECO:0000313" key="1">
    <source>
        <dbReference type="EMBL" id="KAF3550484.1"/>
    </source>
</evidence>
<dbReference type="EMBL" id="QGKV02000832">
    <property type="protein sequence ID" value="KAF3550484.1"/>
    <property type="molecule type" value="Genomic_DNA"/>
</dbReference>
<name>A0ABQ7CFU2_BRACR</name>